<comment type="caution">
    <text evidence="2">The sequence shown here is derived from an EMBL/GenBank/DDBJ whole genome shotgun (WGS) entry which is preliminary data.</text>
</comment>
<name>A0A8H4VLP7_9AGAR</name>
<dbReference type="InterPro" id="IPR050618">
    <property type="entry name" value="Ubq-SigPath_Reg"/>
</dbReference>
<dbReference type="Pfam" id="PF10607">
    <property type="entry name" value="CTLH"/>
    <property type="match status" value="1"/>
</dbReference>
<evidence type="ECO:0000313" key="2">
    <source>
        <dbReference type="EMBL" id="KAF4614518.1"/>
    </source>
</evidence>
<evidence type="ECO:0000259" key="1">
    <source>
        <dbReference type="SMART" id="SM00757"/>
    </source>
</evidence>
<evidence type="ECO:0000313" key="3">
    <source>
        <dbReference type="Proteomes" id="UP000521872"/>
    </source>
</evidence>
<dbReference type="InterPro" id="IPR006594">
    <property type="entry name" value="LisH"/>
</dbReference>
<accession>A0A8H4VLP7</accession>
<dbReference type="InterPro" id="IPR013144">
    <property type="entry name" value="CRA_dom"/>
</dbReference>
<sequence>MANNQRRTITPYQLRSLVLDYLCHSCYTNTARAFNRESTIRHLDADGDELLIAPPPIDAAVERSDAAQPTRSSEDNERIFDKHMKKVELRRDIRIEILSGRVDNAIALLNQHFPAVLSEDTAIKLSANDEPRPSTSNLEYVSSTSTEPAHLLLNLRILAFSEACRTVPLEYPPKSKSAEAKSKDSMSMDIDGTPANLPAAAGSASSMEQQMALLARAQKLYAFSKALPNPSDRATYQKELENVSGLLAYPVPEKSIMAKYLTLERREAVADQINRAILKRNDRPLVSTVELLTRYTYLLWEAANQQRVKARPSQVLPPRPKAVHTTAENDNEQIVPMFDLHTFLEAKP</sequence>
<proteinExistence type="predicted"/>
<dbReference type="SMART" id="SM00757">
    <property type="entry name" value="CRA"/>
    <property type="match status" value="1"/>
</dbReference>
<dbReference type="PANTHER" id="PTHR12864">
    <property type="entry name" value="RAN BINDING PROTEIN 9-RELATED"/>
    <property type="match status" value="1"/>
</dbReference>
<gene>
    <name evidence="2" type="ORF">D9613_003128</name>
</gene>
<organism evidence="2 3">
    <name type="scientific">Agrocybe pediades</name>
    <dbReference type="NCBI Taxonomy" id="84607"/>
    <lineage>
        <taxon>Eukaryota</taxon>
        <taxon>Fungi</taxon>
        <taxon>Dikarya</taxon>
        <taxon>Basidiomycota</taxon>
        <taxon>Agaricomycotina</taxon>
        <taxon>Agaricomycetes</taxon>
        <taxon>Agaricomycetidae</taxon>
        <taxon>Agaricales</taxon>
        <taxon>Agaricineae</taxon>
        <taxon>Strophariaceae</taxon>
        <taxon>Agrocybe</taxon>
    </lineage>
</organism>
<feature type="domain" description="CRA" evidence="1">
    <location>
        <begin position="208"/>
        <end position="309"/>
    </location>
</feature>
<reference evidence="2 3" key="1">
    <citation type="submission" date="2019-12" db="EMBL/GenBank/DDBJ databases">
        <authorList>
            <person name="Floudas D."/>
            <person name="Bentzer J."/>
            <person name="Ahren D."/>
            <person name="Johansson T."/>
            <person name="Persson P."/>
            <person name="Tunlid A."/>
        </authorList>
    </citation>
    <scope>NUCLEOTIDE SEQUENCE [LARGE SCALE GENOMIC DNA]</scope>
    <source>
        <strain evidence="2 3">CBS 102.39</strain>
    </source>
</reference>
<keyword evidence="3" id="KW-1185">Reference proteome</keyword>
<dbReference type="AlphaFoldDB" id="A0A8H4VLP7"/>
<dbReference type="PROSITE" id="PS50896">
    <property type="entry name" value="LISH"/>
    <property type="match status" value="1"/>
</dbReference>
<dbReference type="EMBL" id="JAACJL010000044">
    <property type="protein sequence ID" value="KAF4614518.1"/>
    <property type="molecule type" value="Genomic_DNA"/>
</dbReference>
<dbReference type="Proteomes" id="UP000521872">
    <property type="component" value="Unassembled WGS sequence"/>
</dbReference>
<protein>
    <recommendedName>
        <fullName evidence="1">CRA domain-containing protein</fullName>
    </recommendedName>
</protein>
<dbReference type="InterPro" id="IPR024964">
    <property type="entry name" value="CTLH/CRA"/>
</dbReference>